<evidence type="ECO:0000313" key="4">
    <source>
        <dbReference type="EMBL" id="QEA16066.1"/>
    </source>
</evidence>
<keyword evidence="1" id="KW-0175">Coiled coil</keyword>
<organism evidence="4 5">
    <name type="scientific">Novosphingobium ginsenosidimutans</name>
    <dbReference type="NCBI Taxonomy" id="1176536"/>
    <lineage>
        <taxon>Bacteria</taxon>
        <taxon>Pseudomonadati</taxon>
        <taxon>Pseudomonadota</taxon>
        <taxon>Alphaproteobacteria</taxon>
        <taxon>Sphingomonadales</taxon>
        <taxon>Sphingomonadaceae</taxon>
        <taxon>Novosphingobium</taxon>
    </lineage>
</organism>
<evidence type="ECO:0008006" key="6">
    <source>
        <dbReference type="Google" id="ProtNLM"/>
    </source>
</evidence>
<keyword evidence="3" id="KW-0732">Signal</keyword>
<keyword evidence="5" id="KW-1185">Reference proteome</keyword>
<feature type="chain" id="PRO_5022889503" description="DUF1311 domain-containing protein" evidence="3">
    <location>
        <begin position="25"/>
        <end position="275"/>
    </location>
</feature>
<proteinExistence type="predicted"/>
<dbReference type="RefSeq" id="WP_147090098.1">
    <property type="nucleotide sequence ID" value="NZ_BAABJD010000006.1"/>
</dbReference>
<evidence type="ECO:0000313" key="5">
    <source>
        <dbReference type="Proteomes" id="UP000321172"/>
    </source>
</evidence>
<evidence type="ECO:0000256" key="3">
    <source>
        <dbReference type="SAM" id="SignalP"/>
    </source>
</evidence>
<feature type="signal peptide" evidence="3">
    <location>
        <begin position="1"/>
        <end position="24"/>
    </location>
</feature>
<accession>A0A5B8S3G9</accession>
<sequence length="275" mass="30463">MHRYPKFMLCAATILCIISSAAEAEAGSQQWSGSLDICKQSASAVAEAYGRDVAKGDLAAEVKLNLWREKKPVNQSPDSYDAILSRSTGRSPPETDVRYEDIQVLSSSSGKLVCRAVVTVDKAVKSYVDWMMTSNGPRYDSWDYGPYQGEQTTIENALANPGKVHVFMSDEEMTLAEAREKRRLLDAKAAIAEQNEAARAAYANSPAGRAEAARQSEIEQKRLRAIAEDFIRRGRACTASGGTWGYRNSEGIHYWPSDYVPKQEYLRSITGCYHL</sequence>
<dbReference type="AlphaFoldDB" id="A0A5B8S3G9"/>
<protein>
    <recommendedName>
        <fullName evidence="6">DUF1311 domain-containing protein</fullName>
    </recommendedName>
</protein>
<gene>
    <name evidence="4" type="ORF">FRF71_07920</name>
</gene>
<evidence type="ECO:0000256" key="2">
    <source>
        <dbReference type="SAM" id="MobiDB-lite"/>
    </source>
</evidence>
<name>A0A5B8S3G9_9SPHN</name>
<feature type="coiled-coil region" evidence="1">
    <location>
        <begin position="168"/>
        <end position="195"/>
    </location>
</feature>
<dbReference type="Proteomes" id="UP000321172">
    <property type="component" value="Chromosome"/>
</dbReference>
<reference evidence="4 5" key="1">
    <citation type="journal article" date="2013" name="J. Microbiol. Biotechnol.">
        <title>Novosphingobium ginsenosidimutans sp. nov., with the ability to convert ginsenoside.</title>
        <authorList>
            <person name="Kim J.K."/>
            <person name="He D."/>
            <person name="Liu Q.M."/>
            <person name="Park H.Y."/>
            <person name="Jung M.S."/>
            <person name="Yoon M.H."/>
            <person name="Kim S.C."/>
            <person name="Im W.T."/>
        </authorList>
    </citation>
    <scope>NUCLEOTIDE SEQUENCE [LARGE SCALE GENOMIC DNA]</scope>
    <source>
        <strain evidence="4 5">FW-6</strain>
    </source>
</reference>
<dbReference type="KEGG" id="ngf:FRF71_07920"/>
<feature type="region of interest" description="Disordered" evidence="2">
    <location>
        <begin position="72"/>
        <end position="95"/>
    </location>
</feature>
<evidence type="ECO:0000256" key="1">
    <source>
        <dbReference type="SAM" id="Coils"/>
    </source>
</evidence>
<dbReference type="EMBL" id="CP042345">
    <property type="protein sequence ID" value="QEA16066.1"/>
    <property type="molecule type" value="Genomic_DNA"/>
</dbReference>